<dbReference type="STRING" id="551995.SAMN05192574_102411"/>
<evidence type="ECO:0000313" key="1">
    <source>
        <dbReference type="EMBL" id="SEN08656.1"/>
    </source>
</evidence>
<reference evidence="2" key="1">
    <citation type="submission" date="2016-10" db="EMBL/GenBank/DDBJ databases">
        <authorList>
            <person name="Varghese N."/>
            <person name="Submissions S."/>
        </authorList>
    </citation>
    <scope>NUCLEOTIDE SEQUENCE [LARGE SCALE GENOMIC DNA]</scope>
    <source>
        <strain evidence="2">Gh-48</strain>
    </source>
</reference>
<dbReference type="Proteomes" id="UP000198942">
    <property type="component" value="Unassembled WGS sequence"/>
</dbReference>
<dbReference type="EMBL" id="FOCL01000002">
    <property type="protein sequence ID" value="SEN08656.1"/>
    <property type="molecule type" value="Genomic_DNA"/>
</dbReference>
<accession>A0A1H8DN86</accession>
<protein>
    <submittedName>
        <fullName evidence="1">Uncharacterized protein</fullName>
    </submittedName>
</protein>
<organism evidence="1 2">
    <name type="scientific">Mucilaginibacter gossypiicola</name>
    <dbReference type="NCBI Taxonomy" id="551995"/>
    <lineage>
        <taxon>Bacteria</taxon>
        <taxon>Pseudomonadati</taxon>
        <taxon>Bacteroidota</taxon>
        <taxon>Sphingobacteriia</taxon>
        <taxon>Sphingobacteriales</taxon>
        <taxon>Sphingobacteriaceae</taxon>
        <taxon>Mucilaginibacter</taxon>
    </lineage>
</organism>
<sequence length="36" mass="4048">MVSESDELGELKVVIISPLLCNSTITELKNYVFTNF</sequence>
<gene>
    <name evidence="1" type="ORF">SAMN05192574_102411</name>
</gene>
<proteinExistence type="predicted"/>
<name>A0A1H8DN86_9SPHI</name>
<keyword evidence="2" id="KW-1185">Reference proteome</keyword>
<dbReference type="AlphaFoldDB" id="A0A1H8DN86"/>
<evidence type="ECO:0000313" key="2">
    <source>
        <dbReference type="Proteomes" id="UP000198942"/>
    </source>
</evidence>